<reference evidence="3" key="1">
    <citation type="submission" date="2017-05" db="EMBL/GenBank/DDBJ databases">
        <authorList>
            <person name="Sharma S."/>
            <person name="Sidhu C."/>
            <person name="Pinnaka A.K."/>
        </authorList>
    </citation>
    <scope>NUCLEOTIDE SEQUENCE [LARGE SCALE GENOMIC DNA]</scope>
    <source>
        <strain evidence="3">AK93</strain>
    </source>
</reference>
<evidence type="ECO:0000313" key="3">
    <source>
        <dbReference type="Proteomes" id="UP000256763"/>
    </source>
</evidence>
<keyword evidence="1" id="KW-0732">Signal</keyword>
<feature type="signal peptide" evidence="1">
    <location>
        <begin position="1"/>
        <end position="19"/>
    </location>
</feature>
<comment type="caution">
    <text evidence="2">The sequence shown here is derived from an EMBL/GenBank/DDBJ whole genome shotgun (WGS) entry which is preliminary data.</text>
</comment>
<dbReference type="RefSeq" id="WP_116348187.1">
    <property type="nucleotide sequence ID" value="NZ_NFZW01000017.1"/>
</dbReference>
<proteinExistence type="predicted"/>
<dbReference type="GO" id="GO:0046872">
    <property type="term" value="F:metal ion binding"/>
    <property type="evidence" value="ECO:0007669"/>
    <property type="project" value="InterPro"/>
</dbReference>
<evidence type="ECO:0000256" key="1">
    <source>
        <dbReference type="SAM" id="SignalP"/>
    </source>
</evidence>
<dbReference type="AlphaFoldDB" id="A0A3E0WPR6"/>
<dbReference type="PANTHER" id="PTHR42953">
    <property type="entry name" value="HIGH-AFFINITY ZINC UPTAKE SYSTEM PROTEIN ZNUA-RELATED"/>
    <property type="match status" value="1"/>
</dbReference>
<sequence length="296" mass="32147">MKRLLLALLLLIVSGAAQAALNVVATTPNMGMLARTVAGEHADVRILAPADRDAHYLQVRPNMMAALRRADLVVSVGAELEIGWLPPAIQGAHNPRIQPGQRGYFEAAAQVDLMDAHGVADRSLGDVHPAGNPHIYFDPVRMAEAGEALAERLASMDEANADAYRANARAFAEQVREHMPAWEAQLEGAAGAVLYHKDADYLMARFDVPVLGYIEPIPGVPPTASHLRDLVRQLSNRSGVIVHLVYQPENGPEFLSNELGWPVFRLPSNVALDATAEDYFALISQWTDAIGQTRSE</sequence>
<dbReference type="SUPFAM" id="SSF53807">
    <property type="entry name" value="Helical backbone' metal receptor"/>
    <property type="match status" value="1"/>
</dbReference>
<dbReference type="InterPro" id="IPR050492">
    <property type="entry name" value="Bact_metal-bind_prot9"/>
</dbReference>
<feature type="chain" id="PRO_5017722670" evidence="1">
    <location>
        <begin position="20"/>
        <end position="296"/>
    </location>
</feature>
<evidence type="ECO:0000313" key="2">
    <source>
        <dbReference type="EMBL" id="RFA34141.1"/>
    </source>
</evidence>
<accession>A0A3E0WPR6</accession>
<dbReference type="Gene3D" id="3.40.50.1980">
    <property type="entry name" value="Nitrogenase molybdenum iron protein domain"/>
    <property type="match status" value="2"/>
</dbReference>
<name>A0A3E0WPR6_9GAMM</name>
<organism evidence="2 3">
    <name type="scientific">Alkalilimnicola ehrlichii</name>
    <dbReference type="NCBI Taxonomy" id="351052"/>
    <lineage>
        <taxon>Bacteria</taxon>
        <taxon>Pseudomonadati</taxon>
        <taxon>Pseudomonadota</taxon>
        <taxon>Gammaproteobacteria</taxon>
        <taxon>Chromatiales</taxon>
        <taxon>Ectothiorhodospiraceae</taxon>
        <taxon>Alkalilimnicola</taxon>
    </lineage>
</organism>
<dbReference type="Pfam" id="PF01297">
    <property type="entry name" value="ZnuA"/>
    <property type="match status" value="1"/>
</dbReference>
<dbReference type="Proteomes" id="UP000256763">
    <property type="component" value="Unassembled WGS sequence"/>
</dbReference>
<dbReference type="PANTHER" id="PTHR42953:SF2">
    <property type="entry name" value="ADHESION PROTEIN"/>
    <property type="match status" value="1"/>
</dbReference>
<dbReference type="GO" id="GO:0030001">
    <property type="term" value="P:metal ion transport"/>
    <property type="evidence" value="ECO:0007669"/>
    <property type="project" value="InterPro"/>
</dbReference>
<protein>
    <submittedName>
        <fullName evidence="2">Zinc ABC transporter substrate-binding protein</fullName>
    </submittedName>
</protein>
<keyword evidence="3" id="KW-1185">Reference proteome</keyword>
<gene>
    <name evidence="2" type="ORF">CAL65_15975</name>
</gene>
<dbReference type="EMBL" id="NFZW01000017">
    <property type="protein sequence ID" value="RFA34141.1"/>
    <property type="molecule type" value="Genomic_DNA"/>
</dbReference>
<dbReference type="InterPro" id="IPR006127">
    <property type="entry name" value="ZnuA-like"/>
</dbReference>